<evidence type="ECO:0000256" key="2">
    <source>
        <dbReference type="PROSITE-ProRule" id="PRU01091"/>
    </source>
</evidence>
<proteinExistence type="predicted"/>
<evidence type="ECO:0000256" key="1">
    <source>
        <dbReference type="ARBA" id="ARBA00023125"/>
    </source>
</evidence>
<dbReference type="InterPro" id="IPR001867">
    <property type="entry name" value="OmpR/PhoB-type_DNA-bd"/>
</dbReference>
<dbReference type="EMBL" id="JAAFGW010000114">
    <property type="protein sequence ID" value="NDP48422.1"/>
    <property type="molecule type" value="Genomic_DNA"/>
</dbReference>
<dbReference type="Proteomes" id="UP000483432">
    <property type="component" value="Unassembled WGS sequence"/>
</dbReference>
<dbReference type="InterPro" id="IPR011990">
    <property type="entry name" value="TPR-like_helical_dom_sf"/>
</dbReference>
<evidence type="ECO:0000259" key="3">
    <source>
        <dbReference type="PROSITE" id="PS51755"/>
    </source>
</evidence>
<feature type="DNA-binding region" description="OmpR/PhoB-type" evidence="2">
    <location>
        <begin position="24"/>
        <end position="121"/>
    </location>
</feature>
<dbReference type="SMART" id="SM00862">
    <property type="entry name" value="Trans_reg_C"/>
    <property type="match status" value="1"/>
</dbReference>
<dbReference type="GO" id="GO:0006355">
    <property type="term" value="P:regulation of DNA-templated transcription"/>
    <property type="evidence" value="ECO:0007669"/>
    <property type="project" value="InterPro"/>
</dbReference>
<dbReference type="InterPro" id="IPR016032">
    <property type="entry name" value="Sig_transdc_resp-reg_C-effctor"/>
</dbReference>
<dbReference type="GO" id="GO:0000160">
    <property type="term" value="P:phosphorelay signal transduction system"/>
    <property type="evidence" value="ECO:0007669"/>
    <property type="project" value="InterPro"/>
</dbReference>
<keyword evidence="1 2" id="KW-0238">DNA-binding</keyword>
<feature type="domain" description="OmpR/PhoB-type" evidence="3">
    <location>
        <begin position="24"/>
        <end position="121"/>
    </location>
</feature>
<name>A0A7C9NRG4_9PROT</name>
<dbReference type="AlphaFoldDB" id="A0A7C9NRG4"/>
<dbReference type="SUPFAM" id="SSF46894">
    <property type="entry name" value="C-terminal effector domain of the bipartite response regulators"/>
    <property type="match status" value="1"/>
</dbReference>
<dbReference type="CDD" id="cd00383">
    <property type="entry name" value="trans_reg_C"/>
    <property type="match status" value="1"/>
</dbReference>
<sequence>MLKPTPFQTGPLAIGVAAIDLSAVPEFGIGALWVQPMHCRIAGDTVVTLEPRVMQVLVALAMAPGRVVSRAALIDQCWGGRIVGEDAITRAMVQLRKAGNILGGDHFRIETLNKIGYQLVGTVTWPDAEGSLVAAPLLASTSPPPVAGTEFSRDNGVPVLAVLAFDNLSNDPDLAYFSDGVSEEILHAVARAKGLRVIGRASAFQFRGADKNAEAVAARLGATHMLDGSVRRAGDTIRISAELIDTKSMQTLWTDRFDRQLNDIFVVQDEIAAAIAAALDGYLAAAMAQIEIDPVAYDLHLQAVALFSSGWSAGQLSQGIALLERAVSRAPDFAAAWATLAGNRAFTLPLTSDAAGNAIRPTVQIAARRALELNPQCAYAYVALFLTLPAFSNFAEKLRLAKLACSCGDGELTPRLFYAGVAASVGHIREACDIYDEVKISEPLDQTAAFLQAVYYRSSGRIDRSLALAEAAVAAYPASNWGRLCSSLVLLHSGQTDRAAEILADAPPDELPYIRAELAVMQAPDSRTPKQRLAPIRSMLELSKPVSINDAALVATAGDADLAFASLLAGIDDGQVFSAALKDGSGTTRANTAINLFSLRCEALRRDPRFAIVCVRLGLYDYWLESGHWPDCVAEVAPYYDLRAECAKHANLPRYAENA</sequence>
<dbReference type="Gene3D" id="1.25.40.10">
    <property type="entry name" value="Tetratricopeptide repeat domain"/>
    <property type="match status" value="1"/>
</dbReference>
<reference evidence="4 5" key="1">
    <citation type="submission" date="2019-09" db="EMBL/GenBank/DDBJ databases">
        <title>H2 Metabolism Revealed by Metagenomic Analysis in Subglacial Sediment of East Antarctica.</title>
        <authorList>
            <person name="Yang Z."/>
            <person name="Zhang Y."/>
            <person name="Lv Y."/>
            <person name="Yan W."/>
            <person name="Xiao X."/>
            <person name="Sun B."/>
            <person name="Ma H."/>
        </authorList>
    </citation>
    <scope>NUCLEOTIDE SEQUENCE [LARGE SCALE GENOMIC DNA]</scope>
    <source>
        <strain evidence="4">Bin2_2</strain>
    </source>
</reference>
<organism evidence="4 5">
    <name type="scientific">Sulfuriferula multivorans</name>
    <dbReference type="NCBI Taxonomy" id="1559896"/>
    <lineage>
        <taxon>Bacteria</taxon>
        <taxon>Pseudomonadati</taxon>
        <taxon>Pseudomonadota</taxon>
        <taxon>Betaproteobacteria</taxon>
        <taxon>Nitrosomonadales</taxon>
        <taxon>Sulfuricellaceae</taxon>
        <taxon>Sulfuriferula</taxon>
    </lineage>
</organism>
<gene>
    <name evidence="4" type="ORF">GZ085_08555</name>
</gene>
<protein>
    <recommendedName>
        <fullName evidence="3">OmpR/PhoB-type domain-containing protein</fullName>
    </recommendedName>
</protein>
<accession>A0A7C9NRG4</accession>
<evidence type="ECO:0000313" key="5">
    <source>
        <dbReference type="Proteomes" id="UP000483432"/>
    </source>
</evidence>
<dbReference type="Pfam" id="PF00486">
    <property type="entry name" value="Trans_reg_C"/>
    <property type="match status" value="1"/>
</dbReference>
<dbReference type="InterPro" id="IPR036388">
    <property type="entry name" value="WH-like_DNA-bd_sf"/>
</dbReference>
<evidence type="ECO:0000313" key="4">
    <source>
        <dbReference type="EMBL" id="NDP48422.1"/>
    </source>
</evidence>
<dbReference type="Gene3D" id="3.40.50.10070">
    <property type="entry name" value="TolB, N-terminal domain"/>
    <property type="match status" value="1"/>
</dbReference>
<comment type="caution">
    <text evidence="4">The sequence shown here is derived from an EMBL/GenBank/DDBJ whole genome shotgun (WGS) entry which is preliminary data.</text>
</comment>
<dbReference type="PROSITE" id="PS51755">
    <property type="entry name" value="OMPR_PHOB"/>
    <property type="match status" value="1"/>
</dbReference>
<dbReference type="GO" id="GO:0003677">
    <property type="term" value="F:DNA binding"/>
    <property type="evidence" value="ECO:0007669"/>
    <property type="project" value="UniProtKB-UniRule"/>
</dbReference>
<dbReference type="SUPFAM" id="SSF48452">
    <property type="entry name" value="TPR-like"/>
    <property type="match status" value="1"/>
</dbReference>
<dbReference type="Gene3D" id="1.10.10.10">
    <property type="entry name" value="Winged helix-like DNA-binding domain superfamily/Winged helix DNA-binding domain"/>
    <property type="match status" value="1"/>
</dbReference>